<organism evidence="2 3">
    <name type="scientific">Cannabis sativa</name>
    <name type="common">Hemp</name>
    <name type="synonym">Marijuana</name>
    <dbReference type="NCBI Taxonomy" id="3483"/>
    <lineage>
        <taxon>Eukaryota</taxon>
        <taxon>Viridiplantae</taxon>
        <taxon>Streptophyta</taxon>
        <taxon>Embryophyta</taxon>
        <taxon>Tracheophyta</taxon>
        <taxon>Spermatophyta</taxon>
        <taxon>Magnoliopsida</taxon>
        <taxon>eudicotyledons</taxon>
        <taxon>Gunneridae</taxon>
        <taxon>Pentapetalae</taxon>
        <taxon>rosids</taxon>
        <taxon>fabids</taxon>
        <taxon>Rosales</taxon>
        <taxon>Cannabaceae</taxon>
        <taxon>Cannabis</taxon>
    </lineage>
</organism>
<keyword evidence="3" id="KW-1185">Reference proteome</keyword>
<proteinExistence type="predicted"/>
<reference evidence="2 3" key="1">
    <citation type="journal article" date="2020" name="bioRxiv">
        <title>Sequence and annotation of 42 cannabis genomes reveals extensive copy number variation in cannabinoid synthesis and pathogen resistance genes.</title>
        <authorList>
            <person name="Mckernan K.J."/>
            <person name="Helbert Y."/>
            <person name="Kane L.T."/>
            <person name="Ebling H."/>
            <person name="Zhang L."/>
            <person name="Liu B."/>
            <person name="Eaton Z."/>
            <person name="Mclaughlin S."/>
            <person name="Kingan S."/>
            <person name="Baybayan P."/>
            <person name="Concepcion G."/>
            <person name="Jordan M."/>
            <person name="Riva A."/>
            <person name="Barbazuk W."/>
            <person name="Harkins T."/>
        </authorList>
    </citation>
    <scope>NUCLEOTIDE SEQUENCE [LARGE SCALE GENOMIC DNA]</scope>
    <source>
        <strain evidence="3">cv. Jamaican Lion 4</strain>
        <tissue evidence="2">Leaf</tissue>
    </source>
</reference>
<evidence type="ECO:0000313" key="3">
    <source>
        <dbReference type="Proteomes" id="UP000583929"/>
    </source>
</evidence>
<accession>A0A7J6GU15</accession>
<evidence type="ECO:0000256" key="1">
    <source>
        <dbReference type="SAM" id="MobiDB-lite"/>
    </source>
</evidence>
<name>A0A7J6GU15_CANSA</name>
<comment type="caution">
    <text evidence="2">The sequence shown here is derived from an EMBL/GenBank/DDBJ whole genome shotgun (WGS) entry which is preliminary data.</text>
</comment>
<evidence type="ECO:0000313" key="2">
    <source>
        <dbReference type="EMBL" id="KAF4386395.1"/>
    </source>
</evidence>
<protein>
    <submittedName>
        <fullName evidence="2">Uncharacterized protein</fullName>
    </submittedName>
</protein>
<feature type="region of interest" description="Disordered" evidence="1">
    <location>
        <begin position="1"/>
        <end position="29"/>
    </location>
</feature>
<dbReference type="AlphaFoldDB" id="A0A7J6GU15"/>
<sequence length="61" mass="6877">MENGTGQPQPGPPISDSNPNQNNKLRPKSVMTKVLEVEVHLYRTRKSVIDVFKLSWWLGTG</sequence>
<gene>
    <name evidence="2" type="ORF">G4B88_020215</name>
</gene>
<feature type="compositionally biased region" description="Polar residues" evidence="1">
    <location>
        <begin position="15"/>
        <end position="24"/>
    </location>
</feature>
<dbReference type="Proteomes" id="UP000583929">
    <property type="component" value="Unassembled WGS sequence"/>
</dbReference>
<dbReference type="EMBL" id="JAATIQ010000082">
    <property type="protein sequence ID" value="KAF4386395.1"/>
    <property type="molecule type" value="Genomic_DNA"/>
</dbReference>